<organism evidence="3 4">
    <name type="scientific">Luteibacter flocculans</name>
    <dbReference type="NCBI Taxonomy" id="2780091"/>
    <lineage>
        <taxon>Bacteria</taxon>
        <taxon>Pseudomonadati</taxon>
        <taxon>Pseudomonadota</taxon>
        <taxon>Gammaproteobacteria</taxon>
        <taxon>Lysobacterales</taxon>
        <taxon>Rhodanobacteraceae</taxon>
        <taxon>Luteibacter</taxon>
    </lineage>
</organism>
<protein>
    <recommendedName>
        <fullName evidence="5">Secreted protein</fullName>
    </recommendedName>
</protein>
<feature type="signal peptide" evidence="2">
    <location>
        <begin position="1"/>
        <end position="17"/>
    </location>
</feature>
<name>A0ABY4T5A3_9GAMM</name>
<keyword evidence="4" id="KW-1185">Reference proteome</keyword>
<dbReference type="RefSeq" id="WP_250340541.1">
    <property type="nucleotide sequence ID" value="NZ_CP063231.1"/>
</dbReference>
<dbReference type="EMBL" id="CP063231">
    <property type="protein sequence ID" value="URL60089.1"/>
    <property type="molecule type" value="Genomic_DNA"/>
</dbReference>
<keyword evidence="2" id="KW-0732">Signal</keyword>
<feature type="chain" id="PRO_5045228472" description="Secreted protein" evidence="2">
    <location>
        <begin position="18"/>
        <end position="108"/>
    </location>
</feature>
<evidence type="ECO:0000256" key="1">
    <source>
        <dbReference type="SAM" id="MobiDB-lite"/>
    </source>
</evidence>
<feature type="compositionally biased region" description="Basic and acidic residues" evidence="1">
    <location>
        <begin position="56"/>
        <end position="77"/>
    </location>
</feature>
<feature type="compositionally biased region" description="Basic and acidic residues" evidence="1">
    <location>
        <begin position="96"/>
        <end position="108"/>
    </location>
</feature>
<evidence type="ECO:0000313" key="4">
    <source>
        <dbReference type="Proteomes" id="UP001056681"/>
    </source>
</evidence>
<reference evidence="3" key="1">
    <citation type="submission" date="2020-10" db="EMBL/GenBank/DDBJ databases">
        <title>Whole-genome sequence of Luteibacter sp. EIF3.</title>
        <authorList>
            <person name="Friedrich I."/>
            <person name="Hertel R."/>
            <person name="Daniel R."/>
        </authorList>
    </citation>
    <scope>NUCLEOTIDE SEQUENCE</scope>
    <source>
        <strain evidence="3">EIF3</strain>
    </source>
</reference>
<evidence type="ECO:0000313" key="3">
    <source>
        <dbReference type="EMBL" id="URL60089.1"/>
    </source>
</evidence>
<evidence type="ECO:0008006" key="5">
    <source>
        <dbReference type="Google" id="ProtNLM"/>
    </source>
</evidence>
<dbReference type="Proteomes" id="UP001056681">
    <property type="component" value="Chromosome"/>
</dbReference>
<sequence length="108" mass="11361">MMMTMVFALGVSALAPAMPQDATPAHAGTAQGQSVNGGRPQRIGDTPRAGSKARSQHWDDGMNTKRAPDPGRRDEYGTPKVTPPKGQGTNNAGGIPKDELAPKEHDDE</sequence>
<accession>A0ABY4T5A3</accession>
<feature type="region of interest" description="Disordered" evidence="1">
    <location>
        <begin position="19"/>
        <end position="108"/>
    </location>
</feature>
<evidence type="ECO:0000256" key="2">
    <source>
        <dbReference type="SAM" id="SignalP"/>
    </source>
</evidence>
<gene>
    <name evidence="3" type="ORF">IM816_08435</name>
</gene>
<proteinExistence type="predicted"/>